<dbReference type="InterPro" id="IPR004435">
    <property type="entry name" value="MobB_dom"/>
</dbReference>
<dbReference type="AlphaFoldDB" id="F6B779"/>
<dbReference type="STRING" id="868595.Desca_1656"/>
<feature type="domain" description="Molybdopterin-guanine dinucleotide biosynthesis protein B (MobB)" evidence="5">
    <location>
        <begin position="2"/>
        <end position="126"/>
    </location>
</feature>
<dbReference type="NCBIfam" id="TIGR00176">
    <property type="entry name" value="mobB"/>
    <property type="match status" value="1"/>
</dbReference>
<dbReference type="GO" id="GO:0005829">
    <property type="term" value="C:cytosol"/>
    <property type="evidence" value="ECO:0007669"/>
    <property type="project" value="TreeGrafter"/>
</dbReference>
<dbReference type="Gene3D" id="3.40.50.300">
    <property type="entry name" value="P-loop containing nucleotide triphosphate hydrolases"/>
    <property type="match status" value="1"/>
</dbReference>
<evidence type="ECO:0000259" key="5">
    <source>
        <dbReference type="Pfam" id="PF03205"/>
    </source>
</evidence>
<dbReference type="NCBIfam" id="NF004281">
    <property type="entry name" value="PRK05690.1"/>
    <property type="match status" value="1"/>
</dbReference>
<dbReference type="CDD" id="cd00757">
    <property type="entry name" value="ThiF_MoeB_HesA_family"/>
    <property type="match status" value="1"/>
</dbReference>
<dbReference type="GO" id="GO:0008146">
    <property type="term" value="F:sulfotransferase activity"/>
    <property type="evidence" value="ECO:0007669"/>
    <property type="project" value="TreeGrafter"/>
</dbReference>
<dbReference type="FunFam" id="3.40.50.720:FF:000033">
    <property type="entry name" value="Adenylyltransferase and sulfurtransferase MOCS3"/>
    <property type="match status" value="1"/>
</dbReference>
<protein>
    <submittedName>
        <fullName evidence="6">Molybdopterin-guanine dinucleotide biosynthesis protein B</fullName>
    </submittedName>
</protein>
<gene>
    <name evidence="6" type="ordered locus">Desca_1656</name>
</gene>
<dbReference type="GO" id="GO:0005524">
    <property type="term" value="F:ATP binding"/>
    <property type="evidence" value="ECO:0007669"/>
    <property type="project" value="UniProtKB-KW"/>
</dbReference>
<proteinExistence type="predicted"/>
<dbReference type="GO" id="GO:0004792">
    <property type="term" value="F:thiosulfate-cyanide sulfurtransferase activity"/>
    <property type="evidence" value="ECO:0007669"/>
    <property type="project" value="TreeGrafter"/>
</dbReference>
<evidence type="ECO:0000313" key="7">
    <source>
        <dbReference type="Proteomes" id="UP000009226"/>
    </source>
</evidence>
<dbReference type="KEGG" id="dca:Desca_1656"/>
<dbReference type="InterPro" id="IPR027417">
    <property type="entry name" value="P-loop_NTPase"/>
</dbReference>
<dbReference type="SUPFAM" id="SSF69572">
    <property type="entry name" value="Activating enzymes of the ubiquitin-like proteins"/>
    <property type="match status" value="1"/>
</dbReference>
<dbReference type="InterPro" id="IPR035985">
    <property type="entry name" value="Ubiquitin-activating_enz"/>
</dbReference>
<dbReference type="Pfam" id="PF03205">
    <property type="entry name" value="MobB"/>
    <property type="match status" value="1"/>
</dbReference>
<sequence>MGRSNSGKTTFLEKLIRELKQRGYRVGTVKHHRGTFEFDIEGKDTWRHAQAGADMVALATPTGFGLVKKLAQELSPEEITSYMPGVDIIIVEGMKKGSQPKIELVRSAVADAPVCPVEELMAVVSDLPLSLGLPRFGLDDFKGVADLIENQLIKSSDTAQGNVSSLREDQLKRYHRNIMLPGVGQAGQLKLLNSSVLVVGTGGLGSPVAYYLAAAGIGRLGLADADVVDLSNLQRQILHTTADLNRLKVESAREKLSKLNPDIQIEVYPFRVTRDNVADLVCQYDLVVDATDNFATRYVLNEGCMAAGKPFIYGGVLSMVGQVMTILPGKGPCFRCIFREPPSEDAVKSTADYGILGSVAGIIGCIQATEAVKYLLGQGDLLVGRLLTMEGMSMFFQEVEVKRDPHCPDCGKLE</sequence>
<dbReference type="PANTHER" id="PTHR10953:SF102">
    <property type="entry name" value="ADENYLYLTRANSFERASE AND SULFURTRANSFERASE MOCS3"/>
    <property type="match status" value="1"/>
</dbReference>
<name>F6B779_DESCC</name>
<dbReference type="GO" id="GO:0016779">
    <property type="term" value="F:nucleotidyltransferase activity"/>
    <property type="evidence" value="ECO:0007669"/>
    <property type="project" value="TreeGrafter"/>
</dbReference>
<dbReference type="PANTHER" id="PTHR10953">
    <property type="entry name" value="UBIQUITIN-ACTIVATING ENZYME E1"/>
    <property type="match status" value="1"/>
</dbReference>
<dbReference type="Gene3D" id="3.40.50.720">
    <property type="entry name" value="NAD(P)-binding Rossmann-like Domain"/>
    <property type="match status" value="1"/>
</dbReference>
<keyword evidence="3" id="KW-0067">ATP-binding</keyword>
<feature type="domain" description="THIF-type NAD/FAD binding fold" evidence="4">
    <location>
        <begin position="174"/>
        <end position="408"/>
    </location>
</feature>
<reference evidence="6 7" key="1">
    <citation type="submission" date="2011-05" db="EMBL/GenBank/DDBJ databases">
        <title>Complete sequence of Desulfotomaculum carboxydivorans CO-1-SRB.</title>
        <authorList>
            <consortium name="US DOE Joint Genome Institute"/>
            <person name="Lucas S."/>
            <person name="Han J."/>
            <person name="Lapidus A."/>
            <person name="Cheng J.-F."/>
            <person name="Goodwin L."/>
            <person name="Pitluck S."/>
            <person name="Peters L."/>
            <person name="Mikhailova N."/>
            <person name="Lu M."/>
            <person name="Han C."/>
            <person name="Tapia R."/>
            <person name="Land M."/>
            <person name="Hauser L."/>
            <person name="Kyrpides N."/>
            <person name="Ivanova N."/>
            <person name="Pagani I."/>
            <person name="Stams A."/>
            <person name="Plugge C."/>
            <person name="Muyzer G."/>
            <person name="Kuever J."/>
            <person name="Parshina S."/>
            <person name="Ivanova A."/>
            <person name="Nazina T."/>
            <person name="Woyke T."/>
        </authorList>
    </citation>
    <scope>NUCLEOTIDE SEQUENCE [LARGE SCALE GENOMIC DNA]</scope>
    <source>
        <strain evidence="7">DSM 14880 / VKM B-2319 / CO-1-SRB</strain>
    </source>
</reference>
<dbReference type="HOGENOM" id="CLU_052616_0_0_9"/>
<dbReference type="InterPro" id="IPR045886">
    <property type="entry name" value="ThiF/MoeB/HesA"/>
</dbReference>
<dbReference type="GO" id="GO:0005525">
    <property type="term" value="F:GTP binding"/>
    <property type="evidence" value="ECO:0007669"/>
    <property type="project" value="InterPro"/>
</dbReference>
<evidence type="ECO:0000259" key="4">
    <source>
        <dbReference type="Pfam" id="PF00899"/>
    </source>
</evidence>
<dbReference type="SUPFAM" id="SSF52540">
    <property type="entry name" value="P-loop containing nucleoside triphosphate hydrolases"/>
    <property type="match status" value="1"/>
</dbReference>
<dbReference type="CDD" id="cd03116">
    <property type="entry name" value="MobB"/>
    <property type="match status" value="1"/>
</dbReference>
<keyword evidence="2" id="KW-0547">Nucleotide-binding</keyword>
<evidence type="ECO:0000313" key="6">
    <source>
        <dbReference type="EMBL" id="AEF94504.1"/>
    </source>
</evidence>
<keyword evidence="1" id="KW-0808">Transferase</keyword>
<evidence type="ECO:0000256" key="3">
    <source>
        <dbReference type="ARBA" id="ARBA00022840"/>
    </source>
</evidence>
<dbReference type="InterPro" id="IPR000594">
    <property type="entry name" value="ThiF_NAD_FAD-bd"/>
</dbReference>
<dbReference type="GO" id="GO:0008641">
    <property type="term" value="F:ubiquitin-like modifier activating enzyme activity"/>
    <property type="evidence" value="ECO:0007669"/>
    <property type="project" value="InterPro"/>
</dbReference>
<dbReference type="EMBL" id="CP002736">
    <property type="protein sequence ID" value="AEF94504.1"/>
    <property type="molecule type" value="Genomic_DNA"/>
</dbReference>
<dbReference type="GO" id="GO:0006777">
    <property type="term" value="P:Mo-molybdopterin cofactor biosynthetic process"/>
    <property type="evidence" value="ECO:0007669"/>
    <property type="project" value="InterPro"/>
</dbReference>
<dbReference type="Pfam" id="PF00899">
    <property type="entry name" value="ThiF"/>
    <property type="match status" value="1"/>
</dbReference>
<dbReference type="Proteomes" id="UP000009226">
    <property type="component" value="Chromosome"/>
</dbReference>
<dbReference type="eggNOG" id="COG0476">
    <property type="taxonomic scope" value="Bacteria"/>
</dbReference>
<accession>F6B779</accession>
<evidence type="ECO:0000256" key="2">
    <source>
        <dbReference type="ARBA" id="ARBA00022741"/>
    </source>
</evidence>
<organism evidence="6 7">
    <name type="scientific">Desulfotomaculum nigrificans (strain DSM 14880 / VKM B-2319 / CO-1-SRB)</name>
    <name type="common">Desulfotomaculum carboxydivorans</name>
    <dbReference type="NCBI Taxonomy" id="868595"/>
    <lineage>
        <taxon>Bacteria</taxon>
        <taxon>Bacillati</taxon>
        <taxon>Bacillota</taxon>
        <taxon>Clostridia</taxon>
        <taxon>Eubacteriales</taxon>
        <taxon>Desulfotomaculaceae</taxon>
        <taxon>Desulfotomaculum</taxon>
    </lineage>
</organism>
<keyword evidence="7" id="KW-1185">Reference proteome</keyword>
<evidence type="ECO:0000256" key="1">
    <source>
        <dbReference type="ARBA" id="ARBA00022679"/>
    </source>
</evidence>